<keyword evidence="3 5" id="KW-1133">Transmembrane helix</keyword>
<feature type="transmembrane region" description="Helical" evidence="5">
    <location>
        <begin position="287"/>
        <end position="307"/>
    </location>
</feature>
<dbReference type="PIRSF" id="PIRSF006060">
    <property type="entry name" value="AA_transporter"/>
    <property type="match status" value="1"/>
</dbReference>
<dbReference type="PANTHER" id="PTHR42770:SF7">
    <property type="entry name" value="MEMBRANE PROTEIN"/>
    <property type="match status" value="1"/>
</dbReference>
<evidence type="ECO:0000256" key="2">
    <source>
        <dbReference type="ARBA" id="ARBA00022692"/>
    </source>
</evidence>
<dbReference type="InterPro" id="IPR004841">
    <property type="entry name" value="AA-permease/SLC12A_dom"/>
</dbReference>
<protein>
    <recommendedName>
        <fullName evidence="6">Amino acid permease/ SLC12A domain-containing protein</fullName>
    </recommendedName>
</protein>
<feature type="transmembrane region" description="Helical" evidence="5">
    <location>
        <begin position="97"/>
        <end position="120"/>
    </location>
</feature>
<name>A0ABM6RP73_9FIRM</name>
<accession>A0ABM6RP73</accession>
<evidence type="ECO:0000313" key="8">
    <source>
        <dbReference type="Proteomes" id="UP000325292"/>
    </source>
</evidence>
<comment type="subcellular location">
    <subcellularLocation>
        <location evidence="1">Membrane</location>
        <topology evidence="1">Multi-pass membrane protein</topology>
    </subcellularLocation>
</comment>
<dbReference type="Proteomes" id="UP000325292">
    <property type="component" value="Chromosome"/>
</dbReference>
<feature type="transmembrane region" description="Helical" evidence="5">
    <location>
        <begin position="401"/>
        <end position="419"/>
    </location>
</feature>
<feature type="transmembrane region" description="Helical" evidence="5">
    <location>
        <begin position="35"/>
        <end position="63"/>
    </location>
</feature>
<dbReference type="EMBL" id="CP019454">
    <property type="protein sequence ID" value="AUW93097.1"/>
    <property type="molecule type" value="Genomic_DNA"/>
</dbReference>
<dbReference type="Gene3D" id="1.20.1740.10">
    <property type="entry name" value="Amino acid/polyamine transporter I"/>
    <property type="match status" value="1"/>
</dbReference>
<feature type="transmembrane region" description="Helical" evidence="5">
    <location>
        <begin position="162"/>
        <end position="183"/>
    </location>
</feature>
<feature type="transmembrane region" description="Helical" evidence="5">
    <location>
        <begin position="236"/>
        <end position="254"/>
    </location>
</feature>
<feature type="transmembrane region" description="Helical" evidence="5">
    <location>
        <begin position="195"/>
        <end position="215"/>
    </location>
</feature>
<evidence type="ECO:0000256" key="1">
    <source>
        <dbReference type="ARBA" id="ARBA00004141"/>
    </source>
</evidence>
<feature type="transmembrane region" description="Helical" evidence="5">
    <location>
        <begin position="359"/>
        <end position="389"/>
    </location>
</feature>
<evidence type="ECO:0000256" key="5">
    <source>
        <dbReference type="SAM" id="Phobius"/>
    </source>
</evidence>
<keyword evidence="8" id="KW-1185">Reference proteome</keyword>
<organism evidence="7 8">
    <name type="scientific">Sulfobacillus thermotolerans</name>
    <dbReference type="NCBI Taxonomy" id="338644"/>
    <lineage>
        <taxon>Bacteria</taxon>
        <taxon>Bacillati</taxon>
        <taxon>Bacillota</taxon>
        <taxon>Clostridia</taxon>
        <taxon>Eubacteriales</taxon>
        <taxon>Clostridiales Family XVII. Incertae Sedis</taxon>
        <taxon>Sulfobacillus</taxon>
    </lineage>
</organism>
<evidence type="ECO:0000313" key="7">
    <source>
        <dbReference type="EMBL" id="AUW93097.1"/>
    </source>
</evidence>
<sequence length="467" mass="50161">MGHGTKVVKRLQQNSLTTADITAVSMANTAPAMSFFFSFATIAAAAGIASPLAIVVAAIVILLKINSLVEFTRVTPSTGSYISYIGKTFGPVAGVMAAWALSFGFIVAVGFVIAVLGGWTSLILQQFLHVTVAWQFFSILFVLVVGYLVYRGVKISTKWAAAMFAFELLLILVSMAAIIVTHWHHLSFSSFNPHYIKNGLAGMGLAFPLAVFLFIGVGNPGAMVEETQNPRRAVPVAIYTATLLVTVIYVLMAWTTSVAFHNNAQAIASQSVPFVVAASKALGPFTLLVYLAGLTSTFASLIGATNAQARMIFSAGREGLLPFELGRVSRYGTPVSAIILYLGVALTITLIWAHHGSPLTIAGVIATLGTIPVALVYLVLNLAVPVYYLRECRSQFSWLRHLVIPIAGTLALILPLWGLIEPGQPAPFNEFPWIVLGLLMVAWAYALWRLRHIPDLADRVGSIIADE</sequence>
<reference evidence="7 8" key="1">
    <citation type="journal article" date="2019" name="Sci. Rep.">
        <title>Sulfobacillus thermotolerans: new insights into resistance and metabolic capacities of acidophilic chemolithotrophs.</title>
        <authorList>
            <person name="Panyushkina A.E."/>
            <person name="Babenko V.V."/>
            <person name="Nikitina A.S."/>
            <person name="Selezneva O.V."/>
            <person name="Tsaplina I.A."/>
            <person name="Letarova M.A."/>
            <person name="Kostryukova E.S."/>
            <person name="Letarov A.V."/>
        </authorList>
    </citation>
    <scope>NUCLEOTIDE SEQUENCE [LARGE SCALE GENOMIC DNA]</scope>
    <source>
        <strain evidence="7 8">Kr1</strain>
    </source>
</reference>
<dbReference type="Pfam" id="PF00324">
    <property type="entry name" value="AA_permease"/>
    <property type="match status" value="1"/>
</dbReference>
<evidence type="ECO:0000256" key="4">
    <source>
        <dbReference type="ARBA" id="ARBA00023136"/>
    </source>
</evidence>
<dbReference type="PANTHER" id="PTHR42770">
    <property type="entry name" value="AMINO ACID TRANSPORTER-RELATED"/>
    <property type="match status" value="1"/>
</dbReference>
<keyword evidence="2 5" id="KW-0812">Transmembrane</keyword>
<feature type="transmembrane region" description="Helical" evidence="5">
    <location>
        <begin position="431"/>
        <end position="448"/>
    </location>
</feature>
<proteinExistence type="predicted"/>
<feature type="transmembrane region" description="Helical" evidence="5">
    <location>
        <begin position="132"/>
        <end position="150"/>
    </location>
</feature>
<keyword evidence="4 5" id="KW-0472">Membrane</keyword>
<dbReference type="InterPro" id="IPR050367">
    <property type="entry name" value="APC_superfamily"/>
</dbReference>
<gene>
    <name evidence="7" type="ORF">BXT84_03300</name>
</gene>
<evidence type="ECO:0000259" key="6">
    <source>
        <dbReference type="Pfam" id="PF00324"/>
    </source>
</evidence>
<feature type="transmembrane region" description="Helical" evidence="5">
    <location>
        <begin position="328"/>
        <end position="353"/>
    </location>
</feature>
<feature type="domain" description="Amino acid permease/ SLC12A" evidence="6">
    <location>
        <begin position="21"/>
        <end position="386"/>
    </location>
</feature>
<evidence type="ECO:0000256" key="3">
    <source>
        <dbReference type="ARBA" id="ARBA00022989"/>
    </source>
</evidence>